<name>A0A9E6ZM18_9FLAO</name>
<dbReference type="Proteomes" id="UP000831290">
    <property type="component" value="Chromosome"/>
</dbReference>
<protein>
    <recommendedName>
        <fullName evidence="8">Protein-S-isoprenylcysteine O-methyltransferase</fullName>
    </recommendedName>
</protein>
<evidence type="ECO:0000256" key="1">
    <source>
        <dbReference type="ARBA" id="ARBA00004127"/>
    </source>
</evidence>
<evidence type="ECO:0008006" key="8">
    <source>
        <dbReference type="Google" id="ProtNLM"/>
    </source>
</evidence>
<evidence type="ECO:0000256" key="2">
    <source>
        <dbReference type="ARBA" id="ARBA00022692"/>
    </source>
</evidence>
<feature type="transmembrane region" description="Helical" evidence="5">
    <location>
        <begin position="92"/>
        <end position="110"/>
    </location>
</feature>
<feature type="transmembrane region" description="Helical" evidence="5">
    <location>
        <begin position="131"/>
        <end position="150"/>
    </location>
</feature>
<comment type="subcellular location">
    <subcellularLocation>
        <location evidence="1">Endomembrane system</location>
        <topology evidence="1">Multi-pass membrane protein</topology>
    </subcellularLocation>
</comment>
<feature type="transmembrane region" description="Helical" evidence="5">
    <location>
        <begin position="165"/>
        <end position="186"/>
    </location>
</feature>
<sequence length="289" mass="32653">MKGTAYLVQGALISLWWLGLAISDDFYNAFQFPEISKVAFNSFLAPDILIITFLSILRAYKTSRDLELIILGGFAYGCLYCLNASILSSGGYLSTTIMFLGLFYNLFLVYQSGLFRESRSRNPLTNALKTILQILSVWSITLILFPWIIIDAFEIETTSSQAIKILSYIIFVFSSILGLSSAYVLVKYGNGTPLPADQTQKLVVIGSYKYVRNPMAIAGMGQGLAISLYFGSIHILIYTIIGGLLWHIVVRPIEEKNMFKRFGKDYQMYHEKVKLWTPKFGKTPYKMHN</sequence>
<feature type="transmembrane region" description="Helical" evidence="5">
    <location>
        <begin position="235"/>
        <end position="253"/>
    </location>
</feature>
<keyword evidence="2 5" id="KW-0812">Transmembrane</keyword>
<keyword evidence="4 5" id="KW-0472">Membrane</keyword>
<evidence type="ECO:0000313" key="6">
    <source>
        <dbReference type="EMBL" id="UOB17149.1"/>
    </source>
</evidence>
<dbReference type="EMBL" id="CP094358">
    <property type="protein sequence ID" value="UOB17149.1"/>
    <property type="molecule type" value="Genomic_DNA"/>
</dbReference>
<dbReference type="InterPro" id="IPR007318">
    <property type="entry name" value="Phopholipid_MeTrfase"/>
</dbReference>
<keyword evidence="3 5" id="KW-1133">Transmembrane helix</keyword>
<evidence type="ECO:0000256" key="4">
    <source>
        <dbReference type="ARBA" id="ARBA00023136"/>
    </source>
</evidence>
<evidence type="ECO:0000256" key="3">
    <source>
        <dbReference type="ARBA" id="ARBA00022989"/>
    </source>
</evidence>
<feature type="transmembrane region" description="Helical" evidence="5">
    <location>
        <begin position="68"/>
        <end position="86"/>
    </location>
</feature>
<dbReference type="Gene3D" id="1.20.120.1630">
    <property type="match status" value="1"/>
</dbReference>
<dbReference type="AlphaFoldDB" id="A0A9E6ZM18"/>
<dbReference type="Pfam" id="PF04191">
    <property type="entry name" value="PEMT"/>
    <property type="match status" value="1"/>
</dbReference>
<gene>
    <name evidence="6" type="ORF">MQE35_15585</name>
</gene>
<reference evidence="6" key="1">
    <citation type="submission" date="2022-03" db="EMBL/GenBank/DDBJ databases">
        <title>Description of Abyssus ytuae gen. nov., sp. nov., a novel member of the family Flavobacteriaceae isolated from the sediment of Mariana Trench.</title>
        <authorList>
            <person name="Zhang J."/>
            <person name="Xu X."/>
        </authorList>
    </citation>
    <scope>NUCLEOTIDE SEQUENCE</scope>
    <source>
        <strain evidence="6">MT3330</strain>
    </source>
</reference>
<organism evidence="6 7">
    <name type="scientific">Abyssalbus ytuae</name>
    <dbReference type="NCBI Taxonomy" id="2926907"/>
    <lineage>
        <taxon>Bacteria</taxon>
        <taxon>Pseudomonadati</taxon>
        <taxon>Bacteroidota</taxon>
        <taxon>Flavobacteriia</taxon>
        <taxon>Flavobacteriales</taxon>
        <taxon>Flavobacteriaceae</taxon>
        <taxon>Abyssalbus</taxon>
    </lineage>
</organism>
<evidence type="ECO:0000313" key="7">
    <source>
        <dbReference type="Proteomes" id="UP000831290"/>
    </source>
</evidence>
<evidence type="ECO:0000256" key="5">
    <source>
        <dbReference type="SAM" id="Phobius"/>
    </source>
</evidence>
<dbReference type="GO" id="GO:0012505">
    <property type="term" value="C:endomembrane system"/>
    <property type="evidence" value="ECO:0007669"/>
    <property type="project" value="UniProtKB-SubCell"/>
</dbReference>
<accession>A0A9E6ZM18</accession>
<feature type="transmembrane region" description="Helical" evidence="5">
    <location>
        <begin position="39"/>
        <end position="56"/>
    </location>
</feature>
<keyword evidence="7" id="KW-1185">Reference proteome</keyword>
<proteinExistence type="predicted"/>
<dbReference type="RefSeq" id="WP_255842422.1">
    <property type="nucleotide sequence ID" value="NZ_CP094358.1"/>
</dbReference>
<dbReference type="KEGG" id="fbm:MQE35_15585"/>